<evidence type="ECO:0000313" key="1">
    <source>
        <dbReference type="EMBL" id="HEM66349.1"/>
    </source>
</evidence>
<reference evidence="1" key="1">
    <citation type="journal article" date="2020" name="mSystems">
        <title>Genome- and Community-Level Interaction Insights into Carbon Utilization and Element Cycling Functions of Hydrothermarchaeota in Hydrothermal Sediment.</title>
        <authorList>
            <person name="Zhou Z."/>
            <person name="Liu Y."/>
            <person name="Xu W."/>
            <person name="Pan J."/>
            <person name="Luo Z.H."/>
            <person name="Li M."/>
        </authorList>
    </citation>
    <scope>NUCLEOTIDE SEQUENCE [LARGE SCALE GENOMIC DNA]</scope>
    <source>
        <strain evidence="1">SpSt-125</strain>
    </source>
</reference>
<accession>A0A7J2U1C4</accession>
<comment type="caution">
    <text evidence="1">The sequence shown here is derived from an EMBL/GenBank/DDBJ whole genome shotgun (WGS) entry which is preliminary data.</text>
</comment>
<sequence>MKLRNPPRIKVLEALGCIADRRIIILDDNRAKVVSSDGSREYHVYVDLQRSAVYSDDNGTKLRGYVGYPIIAFLMIKGVLPYDEILAKALTGIPWKKLNEEYKSYSVVETMVKNTIKQRGADLKLLDPFVNNVMMRLSKLSLIYDPSLEKVVHS</sequence>
<organism evidence="1">
    <name type="scientific">Ignisphaera aggregans</name>
    <dbReference type="NCBI Taxonomy" id="334771"/>
    <lineage>
        <taxon>Archaea</taxon>
        <taxon>Thermoproteota</taxon>
        <taxon>Thermoprotei</taxon>
        <taxon>Desulfurococcales</taxon>
        <taxon>Desulfurococcaceae</taxon>
        <taxon>Ignisphaera</taxon>
    </lineage>
</organism>
<dbReference type="InterPro" id="IPR016618">
    <property type="entry name" value="UCP014422"/>
</dbReference>
<proteinExistence type="predicted"/>
<dbReference type="PIRSF" id="PIRSF014422">
    <property type="entry name" value="UCP014422"/>
    <property type="match status" value="1"/>
</dbReference>
<name>A0A7J2U1C4_9CREN</name>
<protein>
    <submittedName>
        <fullName evidence="1">Uncharacterized protein</fullName>
    </submittedName>
</protein>
<dbReference type="EMBL" id="DSEU01000008">
    <property type="protein sequence ID" value="HEM66349.1"/>
    <property type="molecule type" value="Genomic_DNA"/>
</dbReference>
<gene>
    <name evidence="1" type="ORF">ENO26_02080</name>
</gene>
<dbReference type="AlphaFoldDB" id="A0A7J2U1C4"/>